<evidence type="ECO:0000256" key="8">
    <source>
        <dbReference type="SAM" id="Phobius"/>
    </source>
</evidence>
<dbReference type="PANTHER" id="PTHR32309:SF13">
    <property type="entry name" value="FERRIC ENTEROBACTIN TRANSPORT PROTEIN FEPE"/>
    <property type="match status" value="1"/>
</dbReference>
<feature type="transmembrane region" description="Helical" evidence="8">
    <location>
        <begin position="177"/>
        <end position="198"/>
    </location>
</feature>
<keyword evidence="5 8" id="KW-1133">Transmembrane helix</keyword>
<accession>A0ABV8K329</accession>
<feature type="domain" description="Polysaccharide chain length determinant N-terminal" evidence="9">
    <location>
        <begin position="2"/>
        <end position="92"/>
    </location>
</feature>
<dbReference type="Proteomes" id="UP001595715">
    <property type="component" value="Unassembled WGS sequence"/>
</dbReference>
<dbReference type="RefSeq" id="WP_377719413.1">
    <property type="nucleotide sequence ID" value="NZ_JBHSAM010000025.1"/>
</dbReference>
<keyword evidence="6 8" id="KW-0472">Membrane</keyword>
<evidence type="ECO:0000256" key="6">
    <source>
        <dbReference type="ARBA" id="ARBA00023136"/>
    </source>
</evidence>
<evidence type="ECO:0000256" key="7">
    <source>
        <dbReference type="SAM" id="MobiDB-lite"/>
    </source>
</evidence>
<protein>
    <submittedName>
        <fullName evidence="10">YveK family protein</fullName>
    </submittedName>
</protein>
<dbReference type="PANTHER" id="PTHR32309">
    <property type="entry name" value="TYROSINE-PROTEIN KINASE"/>
    <property type="match status" value="1"/>
</dbReference>
<name>A0ABV8K329_9BACL</name>
<comment type="subcellular location">
    <subcellularLocation>
        <location evidence="1">Cell membrane</location>
        <topology evidence="1">Multi-pass membrane protein</topology>
    </subcellularLocation>
</comment>
<evidence type="ECO:0000256" key="4">
    <source>
        <dbReference type="ARBA" id="ARBA00022692"/>
    </source>
</evidence>
<gene>
    <name evidence="10" type="ORF">ACFOZ8_12270</name>
</gene>
<dbReference type="Pfam" id="PF02706">
    <property type="entry name" value="Wzz"/>
    <property type="match status" value="1"/>
</dbReference>
<evidence type="ECO:0000256" key="5">
    <source>
        <dbReference type="ARBA" id="ARBA00022989"/>
    </source>
</evidence>
<keyword evidence="3" id="KW-1003">Cell membrane</keyword>
<organism evidence="10 11">
    <name type="scientific">Paenibacillus xanthanilyticus</name>
    <dbReference type="NCBI Taxonomy" id="1783531"/>
    <lineage>
        <taxon>Bacteria</taxon>
        <taxon>Bacillati</taxon>
        <taxon>Bacillota</taxon>
        <taxon>Bacilli</taxon>
        <taxon>Bacillales</taxon>
        <taxon>Paenibacillaceae</taxon>
        <taxon>Paenibacillus</taxon>
    </lineage>
</organism>
<comment type="similarity">
    <text evidence="2">Belongs to the CpsC/CapA family.</text>
</comment>
<dbReference type="InterPro" id="IPR003856">
    <property type="entry name" value="LPS_length_determ_N"/>
</dbReference>
<comment type="caution">
    <text evidence="10">The sequence shown here is derived from an EMBL/GenBank/DDBJ whole genome shotgun (WGS) entry which is preliminary data.</text>
</comment>
<feature type="region of interest" description="Disordered" evidence="7">
    <location>
        <begin position="234"/>
        <end position="253"/>
    </location>
</feature>
<evidence type="ECO:0000256" key="1">
    <source>
        <dbReference type="ARBA" id="ARBA00004651"/>
    </source>
</evidence>
<keyword evidence="4 8" id="KW-0812">Transmembrane</keyword>
<feature type="transmembrane region" description="Helical" evidence="8">
    <location>
        <begin position="16"/>
        <end position="38"/>
    </location>
</feature>
<dbReference type="InterPro" id="IPR050445">
    <property type="entry name" value="Bact_polysacc_biosynth/exp"/>
</dbReference>
<reference evidence="11" key="1">
    <citation type="journal article" date="2019" name="Int. J. Syst. Evol. Microbiol.">
        <title>The Global Catalogue of Microorganisms (GCM) 10K type strain sequencing project: providing services to taxonomists for standard genome sequencing and annotation.</title>
        <authorList>
            <consortium name="The Broad Institute Genomics Platform"/>
            <consortium name="The Broad Institute Genome Sequencing Center for Infectious Disease"/>
            <person name="Wu L."/>
            <person name="Ma J."/>
        </authorList>
    </citation>
    <scope>NUCLEOTIDE SEQUENCE [LARGE SCALE GENOMIC DNA]</scope>
    <source>
        <strain evidence="11">IBRC-M 10987</strain>
    </source>
</reference>
<dbReference type="EMBL" id="JBHSAM010000025">
    <property type="protein sequence ID" value="MFC4100423.1"/>
    <property type="molecule type" value="Genomic_DNA"/>
</dbReference>
<evidence type="ECO:0000256" key="2">
    <source>
        <dbReference type="ARBA" id="ARBA00006683"/>
    </source>
</evidence>
<evidence type="ECO:0000256" key="3">
    <source>
        <dbReference type="ARBA" id="ARBA00022475"/>
    </source>
</evidence>
<keyword evidence="11" id="KW-1185">Reference proteome</keyword>
<sequence>MELELRDYIQIIRKRIWLIIATVLLCSLAAGVFSVFFIDPTYEASTKIIVNRTASEAQPNNLDLNEINSNLSLINTYKEIIKTPAIMDAVAQRYPQFNMTADELIKKVSVSSVNNTQVMTLVVQDGSYRQAAEIVNAVSQVFKDQIPSIFKVENVSILNLANLEPKVAPGPVKPNTVLNIAIAFVVSLVVVVGIALLLEYLDDSIKTEADVKKLLGVPVIGQIVRLDAEELQETTSTKSTTKAGEINHVQVGK</sequence>
<evidence type="ECO:0000259" key="9">
    <source>
        <dbReference type="Pfam" id="PF02706"/>
    </source>
</evidence>
<proteinExistence type="inferred from homology"/>
<evidence type="ECO:0000313" key="11">
    <source>
        <dbReference type="Proteomes" id="UP001595715"/>
    </source>
</evidence>
<evidence type="ECO:0000313" key="10">
    <source>
        <dbReference type="EMBL" id="MFC4100423.1"/>
    </source>
</evidence>